<dbReference type="Proteomes" id="UP000494163">
    <property type="component" value="Chromosome 2L"/>
</dbReference>
<dbReference type="Gene3D" id="3.30.420.10">
    <property type="entry name" value="Ribonuclease H-like superfamily/Ribonuclease H"/>
    <property type="match status" value="1"/>
</dbReference>
<keyword evidence="10" id="KW-1185">Reference proteome</keyword>
<reference evidence="9 10" key="1">
    <citation type="submission" date="2015-08" db="EMBL/GenBank/DDBJ databases">
        <title>Ancestral chromatin configuration constrains chromatin evolution on differentiating sex chromosomes in Drosophila.</title>
        <authorList>
            <person name="Zhou Q."/>
            <person name="Bachtrog D."/>
        </authorList>
    </citation>
    <scope>NUCLEOTIDE SEQUENCE [LARGE SCALE GENOMIC DNA]</scope>
    <source>
        <tissue evidence="9">Whole larvae</tissue>
    </source>
</reference>
<dbReference type="CDD" id="cd02845">
    <property type="entry name" value="PAZ_piwi_like"/>
    <property type="match status" value="1"/>
</dbReference>
<dbReference type="Pfam" id="PF02170">
    <property type="entry name" value="PAZ"/>
    <property type="match status" value="1"/>
</dbReference>
<evidence type="ECO:0000256" key="2">
    <source>
        <dbReference type="ARBA" id="ARBA00022473"/>
    </source>
</evidence>
<evidence type="ECO:0000256" key="6">
    <source>
        <dbReference type="ARBA" id="ARBA00038291"/>
    </source>
</evidence>
<dbReference type="Pfam" id="PF23278">
    <property type="entry name" value="Piwi_N"/>
    <property type="match status" value="1"/>
</dbReference>
<dbReference type="SUPFAM" id="SSF53098">
    <property type="entry name" value="Ribonuclease H-like"/>
    <property type="match status" value="1"/>
</dbReference>
<evidence type="ECO:0000256" key="1">
    <source>
        <dbReference type="ARBA" id="ARBA00004496"/>
    </source>
</evidence>
<evidence type="ECO:0000313" key="10">
    <source>
        <dbReference type="Proteomes" id="UP000494163"/>
    </source>
</evidence>
<dbReference type="Pfam" id="PF02171">
    <property type="entry name" value="Piwi"/>
    <property type="match status" value="1"/>
</dbReference>
<sequence length="796" mass="89498">MSGRGNLLSLFKKTGASAASTSSGEQAKDSGLDGDLSLSSLEAGQENIPHELAADLQNIKISKGRGRARLLESFKSSTQLGNVASVGASSLVVQEKPKEAIHHKPTISSSGLYFPEKVYGSTGAPVNLTCNYINLQSDPNKGVYLYEVRFNPAVDSKQLRNHYLNEHKDKFGGTKTFDGVNLYLPIMLDKELTTYVSNSKEGTKIEVRILFKKKESLKNCLPLYNILFDRVMNSLKYVRFDRKQYDPSCPKVIPIAKLEVWPGYVTAVDEFDGGLMLCCDVSHRLLCQKTVLEMLIELYHQNKSNYQDQAKKCLIGNIVLTRYNNRTYKIDDICFTQNPSSTFETHTGSINYTDYYKNHHNITIKDIKQPLLLSMKKARGADGASANDLKFCLIPELCYLTGLRDEMREDKKLMREIATYTRVSPNQRMLALEKFFDSVTKSPDAKAILASWGLTLMKNFNVQGRKMSPEQIYFANKDVSAGYKADFNNDALSSEMLDVVHLNTWILIHHKNDFRAAQTLLENMKRCCQALGMKIASPRIISLDQDRVDLYVDALRRNIDMNCQLVVCITPNMREDRYSAIKKICCSELPVASQVINARTLANESKNRSIVQKIILQVNCKMGGSLWTVKIPFKSVMVCGIDSYHDPSQKKNSVAAFVASLNNTYTNWYSKAIIQTKREEIVGGLTAAFEAALACYKARNGNLPDSVIIYRDGVGDGQLALCSNYEVPQFEAACKGKVRITFIVVQKRINTRFFTGSMKNFDNPQPGTVIDQRITRSHMYDFFLVSQQLLVCTLIS</sequence>
<dbReference type="PANTHER" id="PTHR22891">
    <property type="entry name" value="EUKARYOTIC TRANSLATION INITIATION FACTOR 2C"/>
    <property type="match status" value="1"/>
</dbReference>
<dbReference type="InterPro" id="IPR036085">
    <property type="entry name" value="PAZ_dom_sf"/>
</dbReference>
<evidence type="ECO:0000256" key="5">
    <source>
        <dbReference type="ARBA" id="ARBA00023158"/>
    </source>
</evidence>
<dbReference type="Gene3D" id="3.40.50.2300">
    <property type="match status" value="1"/>
</dbReference>
<feature type="domain" description="Piwi" evidence="8">
    <location>
        <begin position="565"/>
        <end position="787"/>
    </location>
</feature>
<evidence type="ECO:0000256" key="3">
    <source>
        <dbReference type="ARBA" id="ARBA00022490"/>
    </source>
</evidence>
<dbReference type="GO" id="GO:0034587">
    <property type="term" value="P:piRNA processing"/>
    <property type="evidence" value="ECO:0007669"/>
    <property type="project" value="UniProtKB-ARBA"/>
</dbReference>
<keyword evidence="3" id="KW-0963">Cytoplasm</keyword>
<dbReference type="SMART" id="SM00950">
    <property type="entry name" value="Piwi"/>
    <property type="match status" value="1"/>
</dbReference>
<name>A0A0M5IYT6_DROBS</name>
<keyword evidence="2" id="KW-0217">Developmental protein</keyword>
<comment type="similarity">
    <text evidence="6">Belongs to the argonaute family. Piwi subfamily.</text>
</comment>
<evidence type="ECO:0000256" key="4">
    <source>
        <dbReference type="ARBA" id="ARBA00022884"/>
    </source>
</evidence>
<organism evidence="9 10">
    <name type="scientific">Drosophila busckii</name>
    <name type="common">Fruit fly</name>
    <dbReference type="NCBI Taxonomy" id="30019"/>
    <lineage>
        <taxon>Eukaryota</taxon>
        <taxon>Metazoa</taxon>
        <taxon>Ecdysozoa</taxon>
        <taxon>Arthropoda</taxon>
        <taxon>Hexapoda</taxon>
        <taxon>Insecta</taxon>
        <taxon>Pterygota</taxon>
        <taxon>Neoptera</taxon>
        <taxon>Endopterygota</taxon>
        <taxon>Diptera</taxon>
        <taxon>Brachycera</taxon>
        <taxon>Muscomorpha</taxon>
        <taxon>Ephydroidea</taxon>
        <taxon>Drosophilidae</taxon>
        <taxon>Drosophila</taxon>
    </lineage>
</organism>
<dbReference type="SUPFAM" id="SSF101690">
    <property type="entry name" value="PAZ domain"/>
    <property type="match status" value="1"/>
</dbReference>
<dbReference type="FunFam" id="2.170.260.10:FF:000003">
    <property type="entry name" value="Piwi-like RNA-mediated gene silencing 2"/>
    <property type="match status" value="1"/>
</dbReference>
<dbReference type="OrthoDB" id="445936at2759"/>
<dbReference type="InterPro" id="IPR003100">
    <property type="entry name" value="PAZ_dom"/>
</dbReference>
<dbReference type="SMART" id="SM00949">
    <property type="entry name" value="PAZ"/>
    <property type="match status" value="1"/>
</dbReference>
<dbReference type="GO" id="GO:0061157">
    <property type="term" value="P:mRNA destabilization"/>
    <property type="evidence" value="ECO:0007669"/>
    <property type="project" value="UniProtKB-ARBA"/>
</dbReference>
<dbReference type="OMA" id="EGGLKLC"/>
<protein>
    <submittedName>
        <fullName evidence="9">AGO3</fullName>
    </submittedName>
</protein>
<dbReference type="InterPro" id="IPR036397">
    <property type="entry name" value="RNaseH_sf"/>
</dbReference>
<dbReference type="AlphaFoldDB" id="A0A0M5IYT6"/>
<dbReference type="PROSITE" id="PS50821">
    <property type="entry name" value="PAZ"/>
    <property type="match status" value="1"/>
</dbReference>
<evidence type="ECO:0000259" key="8">
    <source>
        <dbReference type="PROSITE" id="PS50822"/>
    </source>
</evidence>
<gene>
    <name evidence="9" type="ORF">Dbus_chr2Lg1283</name>
</gene>
<dbReference type="EMBL" id="CP012523">
    <property type="protein sequence ID" value="ALC39198.1"/>
    <property type="molecule type" value="Genomic_DNA"/>
</dbReference>
<proteinExistence type="inferred from homology"/>
<dbReference type="GO" id="GO:0003723">
    <property type="term" value="F:RNA binding"/>
    <property type="evidence" value="ECO:0007669"/>
    <property type="project" value="UniProtKB-KW"/>
</dbReference>
<dbReference type="InterPro" id="IPR012337">
    <property type="entry name" value="RNaseH-like_sf"/>
</dbReference>
<dbReference type="CDD" id="cd04658">
    <property type="entry name" value="Piwi_piwi-like_Euk"/>
    <property type="match status" value="1"/>
</dbReference>
<evidence type="ECO:0000313" key="9">
    <source>
        <dbReference type="EMBL" id="ALC39198.1"/>
    </source>
</evidence>
<dbReference type="InterPro" id="IPR003165">
    <property type="entry name" value="Piwi"/>
</dbReference>
<comment type="subcellular location">
    <subcellularLocation>
        <location evidence="1">Cytoplasm</location>
    </subcellularLocation>
</comment>
<dbReference type="PROSITE" id="PS50822">
    <property type="entry name" value="PIWI"/>
    <property type="match status" value="1"/>
</dbReference>
<dbReference type="GO" id="GO:0004521">
    <property type="term" value="F:RNA endonuclease activity"/>
    <property type="evidence" value="ECO:0007669"/>
    <property type="project" value="UniProtKB-ARBA"/>
</dbReference>
<dbReference type="STRING" id="30019.A0A0M5IYT6"/>
<accession>A0A0M5IYT6</accession>
<dbReference type="Gene3D" id="2.170.260.10">
    <property type="entry name" value="paz domain"/>
    <property type="match status" value="1"/>
</dbReference>
<dbReference type="GO" id="GO:0043186">
    <property type="term" value="C:P granule"/>
    <property type="evidence" value="ECO:0007669"/>
    <property type="project" value="UniProtKB-ARBA"/>
</dbReference>
<keyword evidence="5" id="KW-0943">RNA-mediated gene silencing</keyword>
<feature type="domain" description="PAZ" evidence="7">
    <location>
        <begin position="290"/>
        <end position="402"/>
    </location>
</feature>
<evidence type="ECO:0000259" key="7">
    <source>
        <dbReference type="PROSITE" id="PS50821"/>
    </source>
</evidence>
<dbReference type="GO" id="GO:0035194">
    <property type="term" value="P:regulatory ncRNA-mediated post-transcriptional gene silencing"/>
    <property type="evidence" value="ECO:0007669"/>
    <property type="project" value="UniProtKB-ARBA"/>
</dbReference>
<keyword evidence="4" id="KW-0694">RNA-binding</keyword>